<keyword evidence="2 3" id="KW-0802">TPR repeat</keyword>
<dbReference type="Proteomes" id="UP001065265">
    <property type="component" value="Chromosome"/>
</dbReference>
<reference evidence="4" key="1">
    <citation type="submission" date="2022-02" db="EMBL/GenBank/DDBJ databases">
        <title>Qipengyuania spongiae sp. nov., isolated from marine sponge.</title>
        <authorList>
            <person name="Li Z."/>
            <person name="Zhang M."/>
        </authorList>
    </citation>
    <scope>NUCLEOTIDE SEQUENCE</scope>
    <source>
        <strain evidence="4">PHS-Z21</strain>
    </source>
</reference>
<gene>
    <name evidence="4" type="ORF">L1F33_10825</name>
</gene>
<dbReference type="PROSITE" id="PS50005">
    <property type="entry name" value="TPR"/>
    <property type="match status" value="2"/>
</dbReference>
<dbReference type="InterPro" id="IPR019734">
    <property type="entry name" value="TPR_rpt"/>
</dbReference>
<dbReference type="SMART" id="SM00028">
    <property type="entry name" value="TPR"/>
    <property type="match status" value="5"/>
</dbReference>
<evidence type="ECO:0000313" key="4">
    <source>
        <dbReference type="EMBL" id="UVI38739.1"/>
    </source>
</evidence>
<proteinExistence type="predicted"/>
<evidence type="ECO:0000313" key="5">
    <source>
        <dbReference type="Proteomes" id="UP001065265"/>
    </source>
</evidence>
<organism evidence="4 5">
    <name type="scientific">Qipengyuania spongiae</name>
    <dbReference type="NCBI Taxonomy" id="2909673"/>
    <lineage>
        <taxon>Bacteria</taxon>
        <taxon>Pseudomonadati</taxon>
        <taxon>Pseudomonadota</taxon>
        <taxon>Alphaproteobacteria</taxon>
        <taxon>Sphingomonadales</taxon>
        <taxon>Erythrobacteraceae</taxon>
        <taxon>Qipengyuania</taxon>
    </lineage>
</organism>
<dbReference type="InterPro" id="IPR011990">
    <property type="entry name" value="TPR-like_helical_dom_sf"/>
</dbReference>
<keyword evidence="5" id="KW-1185">Reference proteome</keyword>
<feature type="repeat" description="TPR" evidence="3">
    <location>
        <begin position="10"/>
        <end position="43"/>
    </location>
</feature>
<dbReference type="Gene3D" id="1.25.40.10">
    <property type="entry name" value="Tetratricopeptide repeat domain"/>
    <property type="match status" value="3"/>
</dbReference>
<accession>A0ABY5SZS3</accession>
<name>A0ABY5SZS3_9SPHN</name>
<evidence type="ECO:0000256" key="2">
    <source>
        <dbReference type="ARBA" id="ARBA00022803"/>
    </source>
</evidence>
<dbReference type="Pfam" id="PF14559">
    <property type="entry name" value="TPR_19"/>
    <property type="match status" value="2"/>
</dbReference>
<dbReference type="PANTHER" id="PTHR45586">
    <property type="entry name" value="TPR REPEAT-CONTAINING PROTEIN PA4667"/>
    <property type="match status" value="1"/>
</dbReference>
<dbReference type="SUPFAM" id="SSF48452">
    <property type="entry name" value="TPR-like"/>
    <property type="match status" value="2"/>
</dbReference>
<dbReference type="RefSeq" id="WP_265557917.1">
    <property type="nucleotide sequence ID" value="NZ_CP092471.1"/>
</dbReference>
<dbReference type="EMBL" id="CP092471">
    <property type="protein sequence ID" value="UVI38739.1"/>
    <property type="molecule type" value="Genomic_DNA"/>
</dbReference>
<protein>
    <submittedName>
        <fullName evidence="4">Tetratricopeptide repeat protein</fullName>
    </submittedName>
</protein>
<feature type="repeat" description="TPR" evidence="3">
    <location>
        <begin position="44"/>
        <end position="77"/>
    </location>
</feature>
<evidence type="ECO:0000256" key="1">
    <source>
        <dbReference type="ARBA" id="ARBA00022737"/>
    </source>
</evidence>
<evidence type="ECO:0000256" key="3">
    <source>
        <dbReference type="PROSITE-ProRule" id="PRU00339"/>
    </source>
</evidence>
<dbReference type="PANTHER" id="PTHR45586:SF1">
    <property type="entry name" value="LIPOPOLYSACCHARIDE ASSEMBLY PROTEIN B"/>
    <property type="match status" value="1"/>
</dbReference>
<keyword evidence="1" id="KW-0677">Repeat</keyword>
<dbReference type="InterPro" id="IPR051012">
    <property type="entry name" value="CellSynth/LPSAsmb/PSIAsmb"/>
</dbReference>
<sequence length="498" mass="53926">MSERAQSPEVERLRETGRAWLSEGDFAAAAARFDQALALEPENAGLWVDIARLRYRSGEQEQSIEAVERALDFAPDDASALLFRGQIARDAEGLLAGLRWIERGLRFHPDDPALLHDHAAILIDLDRAAEGLVSLRRLAEIAPDTPALFYLQAVIAARAGNFGLARDLLRRLPPGASDRPVAMLLGAVISLEEGQHASAAQTLEALALRQPDNARVQRLLARALYLAGSHRQVITRFGDLAAREGQAPYLRELVAMSHEAMGDRAAASIYLDLAASDRDWDLVALEPAAPPNMDGGGSNIVTVRNRIRASIGSGATGAATATARTLLDSRPGAGDAFSLFGDSMLAAGDAQAALAVYSRAARIRTNWPLAYRMAAAADDLGDTQRAEEIIEAYLRNGGNEIEAIELYGAMLARRGAWSRMAQLLDTVIDRSGENPQVLALRSYAAFELRQFEEALGWAWRAYQAQPASRPAIAVLARSTQDAALKARLEEKLIAIDNR</sequence>